<dbReference type="AlphaFoldDB" id="A0A9P8ZZA3"/>
<sequence length="525" mass="59141">MAELAPTPATRKRQSAPKGRNGCRRCKVSHVRCSEDRPNCSRCLRLDIPCFYVPSRREREQALALAPVRGIRPKPSNDGVSPGSIDSREADYYFHRFVAHVAPARNMETMGSCLDFWLRTVPRESASNEGVRYFTMALGAMDLAMHQLRVKSQPRKSVEYLSAEYRAALRYYNIALQRVRTELADQEHRMQLRTFLIYCMLQTLFEGLQGNLEAFRKVSHMGFEILKHRIMQDELPIAASVDDQGIEEAKVYLSRMVVVMCLMGPAANHLEMAKIKIVIPIRVSMPDRHASASESCRLFNDFYSRAVTWILDVVSSLSTGVCTMAHFSGEFVTVIGQLQEWGTCLESLAGIATHPTDCTRLIVHQLDAKFGVVFLQCFLHGCSWDLYREDCLDILKIARHAVQAVVETPEGYGFVRQALLKEKLNPILTRLIENCQDHEVRRQGLDMMIQISDVADYPISQASSFLIANCTPGGVDGETIQLGDTYMAVGYTWDRERNLFKVKLGRSTGATADVTKFEGQTGHAV</sequence>
<gene>
    <name evidence="9" type="ORF">BKA67DRAFT_657880</name>
</gene>
<dbReference type="EMBL" id="JAGPXC010000003">
    <property type="protein sequence ID" value="KAH6655987.1"/>
    <property type="molecule type" value="Genomic_DNA"/>
</dbReference>
<dbReference type="Proteomes" id="UP000758603">
    <property type="component" value="Unassembled WGS sequence"/>
</dbReference>
<dbReference type="PRINTS" id="PR00755">
    <property type="entry name" value="AFLATOXINBRP"/>
</dbReference>
<dbReference type="SMART" id="SM00066">
    <property type="entry name" value="GAL4"/>
    <property type="match status" value="1"/>
</dbReference>
<dbReference type="PROSITE" id="PS50048">
    <property type="entry name" value="ZN2_CY6_FUNGAL_2"/>
    <property type="match status" value="1"/>
</dbReference>
<evidence type="ECO:0000256" key="1">
    <source>
        <dbReference type="ARBA" id="ARBA00022723"/>
    </source>
</evidence>
<keyword evidence="4" id="KW-0238">DNA-binding</keyword>
<dbReference type="OrthoDB" id="1919336at2759"/>
<dbReference type="GeneID" id="70136078"/>
<dbReference type="CDD" id="cd00067">
    <property type="entry name" value="GAL4"/>
    <property type="match status" value="1"/>
</dbReference>
<feature type="domain" description="Zn(2)-C6 fungal-type" evidence="8">
    <location>
        <begin position="22"/>
        <end position="52"/>
    </location>
</feature>
<proteinExistence type="predicted"/>
<reference evidence="9" key="1">
    <citation type="journal article" date="2021" name="Nat. Commun.">
        <title>Genetic determinants of endophytism in the Arabidopsis root mycobiome.</title>
        <authorList>
            <person name="Mesny F."/>
            <person name="Miyauchi S."/>
            <person name="Thiergart T."/>
            <person name="Pickel B."/>
            <person name="Atanasova L."/>
            <person name="Karlsson M."/>
            <person name="Huettel B."/>
            <person name="Barry K.W."/>
            <person name="Haridas S."/>
            <person name="Chen C."/>
            <person name="Bauer D."/>
            <person name="Andreopoulos W."/>
            <person name="Pangilinan J."/>
            <person name="LaButti K."/>
            <person name="Riley R."/>
            <person name="Lipzen A."/>
            <person name="Clum A."/>
            <person name="Drula E."/>
            <person name="Henrissat B."/>
            <person name="Kohler A."/>
            <person name="Grigoriev I.V."/>
            <person name="Martin F.M."/>
            <person name="Hacquard S."/>
        </authorList>
    </citation>
    <scope>NUCLEOTIDE SEQUENCE</scope>
    <source>
        <strain evidence="9">MPI-SDFR-AT-0073</strain>
    </source>
</reference>
<feature type="region of interest" description="Disordered" evidence="7">
    <location>
        <begin position="1"/>
        <end position="22"/>
    </location>
</feature>
<organism evidence="9 10">
    <name type="scientific">Truncatella angustata</name>
    <dbReference type="NCBI Taxonomy" id="152316"/>
    <lineage>
        <taxon>Eukaryota</taxon>
        <taxon>Fungi</taxon>
        <taxon>Dikarya</taxon>
        <taxon>Ascomycota</taxon>
        <taxon>Pezizomycotina</taxon>
        <taxon>Sordariomycetes</taxon>
        <taxon>Xylariomycetidae</taxon>
        <taxon>Amphisphaeriales</taxon>
        <taxon>Sporocadaceae</taxon>
        <taxon>Truncatella</taxon>
    </lineage>
</organism>
<feature type="compositionally biased region" description="Basic residues" evidence="7">
    <location>
        <begin position="10"/>
        <end position="22"/>
    </location>
</feature>
<dbReference type="InterPro" id="IPR001138">
    <property type="entry name" value="Zn2Cys6_DnaBD"/>
</dbReference>
<name>A0A9P8ZZA3_9PEZI</name>
<comment type="caution">
    <text evidence="9">The sequence shown here is derived from an EMBL/GenBank/DDBJ whole genome shotgun (WGS) entry which is preliminary data.</text>
</comment>
<evidence type="ECO:0000256" key="2">
    <source>
        <dbReference type="ARBA" id="ARBA00022833"/>
    </source>
</evidence>
<evidence type="ECO:0000256" key="4">
    <source>
        <dbReference type="ARBA" id="ARBA00023125"/>
    </source>
</evidence>
<evidence type="ECO:0000256" key="5">
    <source>
        <dbReference type="ARBA" id="ARBA00023163"/>
    </source>
</evidence>
<dbReference type="GO" id="GO:0003677">
    <property type="term" value="F:DNA binding"/>
    <property type="evidence" value="ECO:0007669"/>
    <property type="project" value="UniProtKB-KW"/>
</dbReference>
<dbReference type="PANTHER" id="PTHR36206:SF4">
    <property type="entry name" value="HYPOTHETICAL CONSERVED PROTEIN (EUROFUNG)-RELATED"/>
    <property type="match status" value="1"/>
</dbReference>
<keyword evidence="1" id="KW-0479">Metal-binding</keyword>
<dbReference type="GO" id="GO:0008270">
    <property type="term" value="F:zinc ion binding"/>
    <property type="evidence" value="ECO:0007669"/>
    <property type="project" value="InterPro"/>
</dbReference>
<keyword evidence="6" id="KW-0539">Nucleus</keyword>
<keyword evidence="3" id="KW-0805">Transcription regulation</keyword>
<dbReference type="RefSeq" id="XP_045960252.1">
    <property type="nucleotide sequence ID" value="XM_046107187.1"/>
</dbReference>
<dbReference type="Gene3D" id="4.10.240.10">
    <property type="entry name" value="Zn(2)-C6 fungal-type DNA-binding domain"/>
    <property type="match status" value="1"/>
</dbReference>
<dbReference type="PROSITE" id="PS00463">
    <property type="entry name" value="ZN2_CY6_FUNGAL_1"/>
    <property type="match status" value="1"/>
</dbReference>
<protein>
    <recommendedName>
        <fullName evidence="8">Zn(2)-C6 fungal-type domain-containing protein</fullName>
    </recommendedName>
</protein>
<evidence type="ECO:0000313" key="10">
    <source>
        <dbReference type="Proteomes" id="UP000758603"/>
    </source>
</evidence>
<dbReference type="SUPFAM" id="SSF57701">
    <property type="entry name" value="Zn2/Cys6 DNA-binding domain"/>
    <property type="match status" value="1"/>
</dbReference>
<keyword evidence="5" id="KW-0804">Transcription</keyword>
<accession>A0A9P8ZZA3</accession>
<dbReference type="InterPro" id="IPR036864">
    <property type="entry name" value="Zn2-C6_fun-type_DNA-bd_sf"/>
</dbReference>
<evidence type="ECO:0000256" key="7">
    <source>
        <dbReference type="SAM" id="MobiDB-lite"/>
    </source>
</evidence>
<dbReference type="InterPro" id="IPR052360">
    <property type="entry name" value="Transcr_Regulatory_Proteins"/>
</dbReference>
<keyword evidence="10" id="KW-1185">Reference proteome</keyword>
<evidence type="ECO:0000256" key="6">
    <source>
        <dbReference type="ARBA" id="ARBA00023242"/>
    </source>
</evidence>
<evidence type="ECO:0000256" key="3">
    <source>
        <dbReference type="ARBA" id="ARBA00023015"/>
    </source>
</evidence>
<dbReference type="GO" id="GO:0000981">
    <property type="term" value="F:DNA-binding transcription factor activity, RNA polymerase II-specific"/>
    <property type="evidence" value="ECO:0007669"/>
    <property type="project" value="InterPro"/>
</dbReference>
<keyword evidence="2" id="KW-0862">Zinc</keyword>
<evidence type="ECO:0000259" key="8">
    <source>
        <dbReference type="PROSITE" id="PS50048"/>
    </source>
</evidence>
<dbReference type="Pfam" id="PF00172">
    <property type="entry name" value="Zn_clus"/>
    <property type="match status" value="1"/>
</dbReference>
<evidence type="ECO:0000313" key="9">
    <source>
        <dbReference type="EMBL" id="KAH6655987.1"/>
    </source>
</evidence>
<dbReference type="PANTHER" id="PTHR36206">
    <property type="entry name" value="ASPERCRYPTIN BIOSYNTHESIS CLUSTER-SPECIFIC TRANSCRIPTION REGULATOR ATNN-RELATED"/>
    <property type="match status" value="1"/>
</dbReference>